<dbReference type="EMBL" id="JADGMS010000016">
    <property type="protein sequence ID" value="KAF9666484.1"/>
    <property type="molecule type" value="Genomic_DNA"/>
</dbReference>
<dbReference type="PANTHER" id="PTHR31471:SF49">
    <property type="entry name" value="REMORIN FAMILY PROTEIN"/>
    <property type="match status" value="1"/>
</dbReference>
<gene>
    <name evidence="4" type="ORF">SADUNF_Sadunf16G0234000</name>
</gene>
<comment type="caution">
    <text evidence="4">The sequence shown here is derived from an EMBL/GenBank/DDBJ whole genome shotgun (WGS) entry which is preliminary data.</text>
</comment>
<dbReference type="AlphaFoldDB" id="A0A835MJU2"/>
<keyword evidence="5" id="KW-1185">Reference proteome</keyword>
<feature type="domain" description="Remorin C-terminal" evidence="3">
    <location>
        <begin position="506"/>
        <end position="607"/>
    </location>
</feature>
<feature type="compositionally biased region" description="Polar residues" evidence="2">
    <location>
        <begin position="391"/>
        <end position="402"/>
    </location>
</feature>
<feature type="region of interest" description="Disordered" evidence="2">
    <location>
        <begin position="389"/>
        <end position="449"/>
    </location>
</feature>
<dbReference type="InterPro" id="IPR005516">
    <property type="entry name" value="Remorin_C"/>
</dbReference>
<protein>
    <recommendedName>
        <fullName evidence="3">Remorin C-terminal domain-containing protein</fullName>
    </recommendedName>
</protein>
<name>A0A835MJU2_9ROSI</name>
<dbReference type="PANTHER" id="PTHR31471">
    <property type="entry name" value="OS02G0116800 PROTEIN"/>
    <property type="match status" value="1"/>
</dbReference>
<feature type="compositionally biased region" description="Basic and acidic residues" evidence="2">
    <location>
        <begin position="32"/>
        <end position="65"/>
    </location>
</feature>
<organism evidence="4 5">
    <name type="scientific">Salix dunnii</name>
    <dbReference type="NCBI Taxonomy" id="1413687"/>
    <lineage>
        <taxon>Eukaryota</taxon>
        <taxon>Viridiplantae</taxon>
        <taxon>Streptophyta</taxon>
        <taxon>Embryophyta</taxon>
        <taxon>Tracheophyta</taxon>
        <taxon>Spermatophyta</taxon>
        <taxon>Magnoliopsida</taxon>
        <taxon>eudicotyledons</taxon>
        <taxon>Gunneridae</taxon>
        <taxon>Pentapetalae</taxon>
        <taxon>rosids</taxon>
        <taxon>fabids</taxon>
        <taxon>Malpighiales</taxon>
        <taxon>Salicaceae</taxon>
        <taxon>Saliceae</taxon>
        <taxon>Salix</taxon>
    </lineage>
</organism>
<proteinExistence type="inferred from homology"/>
<comment type="similarity">
    <text evidence="1">Belongs to the remorin family.</text>
</comment>
<accession>A0A835MJU2</accession>
<dbReference type="Pfam" id="PF03763">
    <property type="entry name" value="Remorin_C"/>
    <property type="match status" value="1"/>
</dbReference>
<dbReference type="Proteomes" id="UP000657918">
    <property type="component" value="Chromosome 16"/>
</dbReference>
<feature type="compositionally biased region" description="Basic and acidic residues" evidence="2">
    <location>
        <begin position="572"/>
        <end position="591"/>
    </location>
</feature>
<reference evidence="4 5" key="1">
    <citation type="submission" date="2020-10" db="EMBL/GenBank/DDBJ databases">
        <title>Plant Genome Project.</title>
        <authorList>
            <person name="Zhang R.-G."/>
        </authorList>
    </citation>
    <scope>NUCLEOTIDE SEQUENCE [LARGE SCALE GENOMIC DNA]</scope>
    <source>
        <strain evidence="4">FAFU-HL-1</strain>
        <tissue evidence="4">Leaf</tissue>
    </source>
</reference>
<sequence length="619" mass="69382">MQKWASVDVDRSGGRSFELIELVGDSHSGLSRRVEGESVRGRERDKLVPERKRSNHGIRKDTQSAVRCREDRDSGFLLIDQMQSGIISPSKLRMMLAGPHHHRKKDGSNSNSSRTSPSKLQDNEFVKNSLLASDCEDFCEEAAALGLEVASVDIPSEAVLDLCPAGQVSDHLMETLPKEIGDAGRVKMQPFSKCEKGNSSAVHPVRIVEDENLDYDSNASSSSFEFHNERSANNQFAKRFSRPLSSKWNDAEKWIMKRQNAQPNYVKKINNLHNQASRTSVTNVDRVAPQLLSNYDPKSSNTRVADTKLVDFCLPAYQQAFEKFSFIPPGSLTISGQENGVNTLVDQCAQSTDLKEVDQRELSCSKISTQDSAVVPVVRSVCMRDMGTEMTPATSQEPSRTATPVDATTPLRSPTSSIPSTPQRRAPASTPTDHCSNNDTQHATGNGKIELTEQELKLKTRREIEALGVQLGKMNIAAWASKSDQQKHASSLETTEMENEQIEFVKRAAAWEEAEQSKHTARCKREEIKIQAWESQRKVKLEAEMRRIEARVEQMRAQAHAKMVKKIAMTRQRTEEKRAAAEARKNRDAERTAAQAEYIRQTGRMPSSHYFCCGWFGYY</sequence>
<dbReference type="OrthoDB" id="1900877at2759"/>
<feature type="region of interest" description="Disordered" evidence="2">
    <location>
        <begin position="98"/>
        <end position="121"/>
    </location>
</feature>
<evidence type="ECO:0000256" key="2">
    <source>
        <dbReference type="SAM" id="MobiDB-lite"/>
    </source>
</evidence>
<feature type="compositionally biased region" description="Polar residues" evidence="2">
    <location>
        <begin position="410"/>
        <end position="444"/>
    </location>
</feature>
<evidence type="ECO:0000313" key="4">
    <source>
        <dbReference type="EMBL" id="KAF9666484.1"/>
    </source>
</evidence>
<feature type="compositionally biased region" description="Low complexity" evidence="2">
    <location>
        <begin position="108"/>
        <end position="118"/>
    </location>
</feature>
<feature type="region of interest" description="Disordered" evidence="2">
    <location>
        <begin position="29"/>
        <end position="65"/>
    </location>
</feature>
<evidence type="ECO:0000259" key="3">
    <source>
        <dbReference type="Pfam" id="PF03763"/>
    </source>
</evidence>
<evidence type="ECO:0000256" key="1">
    <source>
        <dbReference type="ARBA" id="ARBA00005711"/>
    </source>
</evidence>
<feature type="region of interest" description="Disordered" evidence="2">
    <location>
        <begin position="569"/>
        <end position="592"/>
    </location>
</feature>
<evidence type="ECO:0000313" key="5">
    <source>
        <dbReference type="Proteomes" id="UP000657918"/>
    </source>
</evidence>